<organism evidence="5 6">
    <name type="scientific">Winogradskyella arenosi</name>
    <dbReference type="NCBI Taxonomy" id="533325"/>
    <lineage>
        <taxon>Bacteria</taxon>
        <taxon>Pseudomonadati</taxon>
        <taxon>Bacteroidota</taxon>
        <taxon>Flavobacteriia</taxon>
        <taxon>Flavobacteriales</taxon>
        <taxon>Flavobacteriaceae</taxon>
        <taxon>Winogradskyella</taxon>
    </lineage>
</organism>
<dbReference type="Proteomes" id="UP000253436">
    <property type="component" value="Unassembled WGS sequence"/>
</dbReference>
<dbReference type="AlphaFoldDB" id="A0A368ZHM1"/>
<dbReference type="PROSITE" id="PS00149">
    <property type="entry name" value="SULFATASE_2"/>
    <property type="match status" value="1"/>
</dbReference>
<protein>
    <submittedName>
        <fullName evidence="5">Choline-sulfatase</fullName>
    </submittedName>
</protein>
<dbReference type="Gene3D" id="3.40.720.10">
    <property type="entry name" value="Alkaline Phosphatase, subunit A"/>
    <property type="match status" value="1"/>
</dbReference>
<evidence type="ECO:0000256" key="1">
    <source>
        <dbReference type="ARBA" id="ARBA00008779"/>
    </source>
</evidence>
<reference evidence="5 6" key="1">
    <citation type="submission" date="2018-07" db="EMBL/GenBank/DDBJ databases">
        <title>Genomic Encyclopedia of Type Strains, Phase III (KMG-III): the genomes of soil and plant-associated and newly described type strains.</title>
        <authorList>
            <person name="Whitman W."/>
        </authorList>
    </citation>
    <scope>NUCLEOTIDE SEQUENCE [LARGE SCALE GENOMIC DNA]</scope>
    <source>
        <strain evidence="5 6">CECT 7958</strain>
    </source>
</reference>
<comment type="similarity">
    <text evidence="1">Belongs to the sulfatase family.</text>
</comment>
<name>A0A368ZHM1_9FLAO</name>
<evidence type="ECO:0000256" key="2">
    <source>
        <dbReference type="ARBA" id="ARBA00022723"/>
    </source>
</evidence>
<dbReference type="PANTHER" id="PTHR45953:SF1">
    <property type="entry name" value="IDURONATE 2-SULFATASE"/>
    <property type="match status" value="1"/>
</dbReference>
<dbReference type="InterPro" id="IPR000917">
    <property type="entry name" value="Sulfatase_N"/>
</dbReference>
<feature type="domain" description="Sulfatase N-terminal" evidence="4">
    <location>
        <begin position="23"/>
        <end position="364"/>
    </location>
</feature>
<comment type="caution">
    <text evidence="5">The sequence shown here is derived from an EMBL/GenBank/DDBJ whole genome shotgun (WGS) entry which is preliminary data.</text>
</comment>
<dbReference type="InterPro" id="IPR024607">
    <property type="entry name" value="Sulfatase_CS"/>
</dbReference>
<evidence type="ECO:0000256" key="3">
    <source>
        <dbReference type="ARBA" id="ARBA00022801"/>
    </source>
</evidence>
<keyword evidence="3" id="KW-0378">Hydrolase</keyword>
<dbReference type="SUPFAM" id="SSF53649">
    <property type="entry name" value="Alkaline phosphatase-like"/>
    <property type="match status" value="1"/>
</dbReference>
<proteinExistence type="inferred from homology"/>
<evidence type="ECO:0000313" key="6">
    <source>
        <dbReference type="Proteomes" id="UP000253436"/>
    </source>
</evidence>
<dbReference type="RefSeq" id="WP_114308823.1">
    <property type="nucleotide sequence ID" value="NZ_QPJO01000002.1"/>
</dbReference>
<keyword evidence="6" id="KW-1185">Reference proteome</keyword>
<dbReference type="GO" id="GO:0005737">
    <property type="term" value="C:cytoplasm"/>
    <property type="evidence" value="ECO:0007669"/>
    <property type="project" value="TreeGrafter"/>
</dbReference>
<accession>A0A368ZHM1</accession>
<dbReference type="Pfam" id="PF00884">
    <property type="entry name" value="Sulfatase"/>
    <property type="match status" value="1"/>
</dbReference>
<evidence type="ECO:0000259" key="4">
    <source>
        <dbReference type="Pfam" id="PF00884"/>
    </source>
</evidence>
<gene>
    <name evidence="5" type="ORF">DFQ08_102158</name>
</gene>
<dbReference type="GO" id="GO:0046872">
    <property type="term" value="F:metal ion binding"/>
    <property type="evidence" value="ECO:0007669"/>
    <property type="project" value="UniProtKB-KW"/>
</dbReference>
<evidence type="ECO:0000313" key="5">
    <source>
        <dbReference type="EMBL" id="RCW92137.1"/>
    </source>
</evidence>
<dbReference type="CDD" id="cd16155">
    <property type="entry name" value="sulfatase_like"/>
    <property type="match status" value="1"/>
</dbReference>
<dbReference type="EMBL" id="QPJO01000002">
    <property type="protein sequence ID" value="RCW92137.1"/>
    <property type="molecule type" value="Genomic_DNA"/>
</dbReference>
<dbReference type="GO" id="GO:0008484">
    <property type="term" value="F:sulfuric ester hydrolase activity"/>
    <property type="evidence" value="ECO:0007669"/>
    <property type="project" value="TreeGrafter"/>
</dbReference>
<dbReference type="PANTHER" id="PTHR45953">
    <property type="entry name" value="IDURONATE 2-SULFATASE"/>
    <property type="match status" value="1"/>
</dbReference>
<sequence>MKNSLTFFVLLFGLNIYAQTEKPNILFIFSDDQTFETIGANGQTIVETPNLDKLTKSGTTFTHAYNQGSWAGAVCIASRSMIISGASVWNAQNTIKDIKAKKKRSWPELMQEAGYTTYMSGKWHVPIPVNSVFNVVKNVRAGMPKSVKKAYNRPVQGENQDTAWLPWDTKNGGFWQGGAHWSEVLADDGVEFIKNAASEDKPFFMYLAFNAPHDPRQAPKEYIDKYALDSIKLPENYQDLYPDMGDNAIPKIRDERLAPFPRTPYAIKVHRQEYYASITYMDAQIGRILEALEASGKADNTIIIFTSDHGLAVGHHGLVGKQNMYEHSVRAPFIISGPGIKADHKIETPIYLQDAMATSLELAKISKPEYVTFQSVLPLLQNEKNNPYESIYSAYLGTQRMLIKDHWKLIVYPKIKKKKLFNLLKDKFEMNDLANSAEYNDKVIEMTHLLEAKMDKNNDPMTSLEAADYSVSKKTKH</sequence>
<dbReference type="OrthoDB" id="9762324at2"/>
<dbReference type="InterPro" id="IPR017850">
    <property type="entry name" value="Alkaline_phosphatase_core_sf"/>
</dbReference>
<keyword evidence="2" id="KW-0479">Metal-binding</keyword>